<dbReference type="EMBL" id="LODL01000010">
    <property type="protein sequence ID" value="KXB31768.1"/>
    <property type="molecule type" value="Genomic_DNA"/>
</dbReference>
<feature type="chain" id="PRO_5007459828" evidence="1">
    <location>
        <begin position="21"/>
        <end position="124"/>
    </location>
</feature>
<proteinExistence type="predicted"/>
<evidence type="ECO:0000313" key="2">
    <source>
        <dbReference type="EMBL" id="KXB31768.1"/>
    </source>
</evidence>
<organism evidence="2 3">
    <name type="scientific">Dechloromonas denitrificans</name>
    <dbReference type="NCBI Taxonomy" id="281362"/>
    <lineage>
        <taxon>Bacteria</taxon>
        <taxon>Pseudomonadati</taxon>
        <taxon>Pseudomonadota</taxon>
        <taxon>Betaproteobacteria</taxon>
        <taxon>Rhodocyclales</taxon>
        <taxon>Azonexaceae</taxon>
        <taxon>Dechloromonas</taxon>
    </lineage>
</organism>
<dbReference type="RefSeq" id="WP_066881337.1">
    <property type="nucleotide sequence ID" value="NZ_LODL01000010.1"/>
</dbReference>
<evidence type="ECO:0000313" key="3">
    <source>
        <dbReference type="Proteomes" id="UP000070186"/>
    </source>
</evidence>
<gene>
    <name evidence="2" type="ORF">AT959_05295</name>
</gene>
<keyword evidence="1" id="KW-0732">Signal</keyword>
<sequence>MIVRKIAVTCLCLVALPVFAAAALPPKMAGIQQTKDGASNKVEAELIQMQGSEMAKLKVTFNDACTRSGESLANFKGGVWQFVIPGNAKCEEVSVQLRPVEGKNRLEGEFRSGMKGGTIYFEWK</sequence>
<reference evidence="2 3" key="1">
    <citation type="submission" date="2015-12" db="EMBL/GenBank/DDBJ databases">
        <title>Nitrous oxide reduction kinetics distinguish bacteria harboring typical versus atypical NosZ.</title>
        <authorList>
            <person name="Yoon S."/>
            <person name="Nissen S."/>
            <person name="Park D."/>
            <person name="Sanford R.A."/>
            <person name="Loeffler F.E."/>
        </authorList>
    </citation>
    <scope>NUCLEOTIDE SEQUENCE [LARGE SCALE GENOMIC DNA]</scope>
    <source>
        <strain evidence="2 3">ATCC BAA-841</strain>
    </source>
</reference>
<dbReference type="STRING" id="281362.AT959_05295"/>
<evidence type="ECO:0000256" key="1">
    <source>
        <dbReference type="SAM" id="SignalP"/>
    </source>
</evidence>
<accession>A0A133XLG9</accession>
<feature type="signal peptide" evidence="1">
    <location>
        <begin position="1"/>
        <end position="20"/>
    </location>
</feature>
<comment type="caution">
    <text evidence="2">The sequence shown here is derived from an EMBL/GenBank/DDBJ whole genome shotgun (WGS) entry which is preliminary data.</text>
</comment>
<name>A0A133XLG9_9RHOO</name>
<keyword evidence="3" id="KW-1185">Reference proteome</keyword>
<protein>
    <submittedName>
        <fullName evidence="2">Uncharacterized protein</fullName>
    </submittedName>
</protein>
<dbReference type="AlphaFoldDB" id="A0A133XLG9"/>
<dbReference type="Proteomes" id="UP000070186">
    <property type="component" value="Unassembled WGS sequence"/>
</dbReference>